<organism evidence="1 2">
    <name type="scientific">Halalkalibacterium halodurans (strain ATCC BAA-125 / DSM 18197 / FERM 7344 / JCM 9153 / C-125)</name>
    <name type="common">Bacillus halodurans</name>
    <dbReference type="NCBI Taxonomy" id="272558"/>
    <lineage>
        <taxon>Bacteria</taxon>
        <taxon>Bacillati</taxon>
        <taxon>Bacillota</taxon>
        <taxon>Bacilli</taxon>
        <taxon>Bacillales</taxon>
        <taxon>Bacillaceae</taxon>
        <taxon>Halalkalibacterium (ex Joshi et al. 2022)</taxon>
    </lineage>
</organism>
<evidence type="ECO:0000313" key="2">
    <source>
        <dbReference type="Proteomes" id="UP000001258"/>
    </source>
</evidence>
<reference evidence="1 2" key="1">
    <citation type="journal article" date="2000" name="Nucleic Acids Res.">
        <title>Complete genome sequence of the alkaliphilic bacterium Bacillus halodurans and genomic sequence comparison with Bacillus subtilis.</title>
        <authorList>
            <person name="Takami H."/>
            <person name="Nakasone K."/>
            <person name="Takaki Y."/>
            <person name="Maeno G."/>
            <person name="Sasaki R."/>
            <person name="Masui N."/>
            <person name="Fuji F."/>
            <person name="Hirama C."/>
            <person name="Nakamura Y."/>
            <person name="Ogasawara N."/>
            <person name="Kuhara S."/>
            <person name="Horikoshi K."/>
        </authorList>
    </citation>
    <scope>NUCLEOTIDE SEQUENCE [LARGE SCALE GENOMIC DNA]</scope>
    <source>
        <strain evidence="2">ATCC BAA-125 / DSM 18197 / FERM 7344 / JCM 9153 / C-125</strain>
    </source>
</reference>
<dbReference type="Proteomes" id="UP000001258">
    <property type="component" value="Chromosome"/>
</dbReference>
<evidence type="ECO:0000313" key="1">
    <source>
        <dbReference type="EMBL" id="BAB04557.1"/>
    </source>
</evidence>
<sequence>MKDTVLANPAVIYE</sequence>
<protein>
    <submittedName>
        <fullName evidence="1">BH0838 protein</fullName>
    </submittedName>
</protein>
<keyword evidence="2" id="KW-1185">Reference proteome</keyword>
<accession>Q9KEL4</accession>
<proteinExistence type="predicted"/>
<dbReference type="EMBL" id="BA000004">
    <property type="protein sequence ID" value="BAB04557.1"/>
    <property type="molecule type" value="Genomic_DNA"/>
</dbReference>
<dbReference type="KEGG" id="bha:BH0838"/>
<dbReference type="HOGENOM" id="CLU_3434918_0_0_9"/>
<name>Q9KEL4_HALH5</name>
<gene>
    <name evidence="1" type="ordered locus">BH0838</name>
</gene>
<dbReference type="PIR" id="F83754">
    <property type="entry name" value="F83754"/>
</dbReference>